<comment type="caution">
    <text evidence="2">The sequence shown here is derived from an EMBL/GenBank/DDBJ whole genome shotgun (WGS) entry which is preliminary data.</text>
</comment>
<reference evidence="2" key="1">
    <citation type="submission" date="2020-08" db="EMBL/GenBank/DDBJ databases">
        <title>Genome sequencing and assembly of the red palm weevil Rhynchophorus ferrugineus.</title>
        <authorList>
            <person name="Dias G.B."/>
            <person name="Bergman C.M."/>
            <person name="Manee M."/>
        </authorList>
    </citation>
    <scope>NUCLEOTIDE SEQUENCE</scope>
    <source>
        <strain evidence="2">AA-2017</strain>
        <tissue evidence="2">Whole larva</tissue>
    </source>
</reference>
<name>A0A834IID9_RHYFE</name>
<dbReference type="AlphaFoldDB" id="A0A834IID9"/>
<evidence type="ECO:0000256" key="1">
    <source>
        <dbReference type="SAM" id="MobiDB-lite"/>
    </source>
</evidence>
<dbReference type="EMBL" id="JAACXV010000296">
    <property type="protein sequence ID" value="KAF7280429.1"/>
    <property type="molecule type" value="Genomic_DNA"/>
</dbReference>
<dbReference type="Proteomes" id="UP000625711">
    <property type="component" value="Unassembled WGS sequence"/>
</dbReference>
<accession>A0A834IID9</accession>
<sequence>MRSRNGQETWGERGWSGARKRKAFSPPLDGPRQHTRNTTFFVRLSTAMEIYRNKFSPMQTEESAKNINWRRERSAPGSVRELRGPGGRIS</sequence>
<proteinExistence type="predicted"/>
<protein>
    <submittedName>
        <fullName evidence="2">Uncharacterized protein</fullName>
    </submittedName>
</protein>
<evidence type="ECO:0000313" key="3">
    <source>
        <dbReference type="Proteomes" id="UP000625711"/>
    </source>
</evidence>
<keyword evidence="3" id="KW-1185">Reference proteome</keyword>
<feature type="region of interest" description="Disordered" evidence="1">
    <location>
        <begin position="58"/>
        <end position="90"/>
    </location>
</feature>
<gene>
    <name evidence="2" type="ORF">GWI33_005867</name>
</gene>
<feature type="region of interest" description="Disordered" evidence="1">
    <location>
        <begin position="1"/>
        <end position="37"/>
    </location>
</feature>
<organism evidence="2 3">
    <name type="scientific">Rhynchophorus ferrugineus</name>
    <name type="common">Red palm weevil</name>
    <name type="synonym">Curculio ferrugineus</name>
    <dbReference type="NCBI Taxonomy" id="354439"/>
    <lineage>
        <taxon>Eukaryota</taxon>
        <taxon>Metazoa</taxon>
        <taxon>Ecdysozoa</taxon>
        <taxon>Arthropoda</taxon>
        <taxon>Hexapoda</taxon>
        <taxon>Insecta</taxon>
        <taxon>Pterygota</taxon>
        <taxon>Neoptera</taxon>
        <taxon>Endopterygota</taxon>
        <taxon>Coleoptera</taxon>
        <taxon>Polyphaga</taxon>
        <taxon>Cucujiformia</taxon>
        <taxon>Curculionidae</taxon>
        <taxon>Dryophthorinae</taxon>
        <taxon>Rhynchophorus</taxon>
    </lineage>
</organism>
<evidence type="ECO:0000313" key="2">
    <source>
        <dbReference type="EMBL" id="KAF7280429.1"/>
    </source>
</evidence>